<dbReference type="AlphaFoldDB" id="A0A397FQK6"/>
<evidence type="ECO:0000313" key="6">
    <source>
        <dbReference type="EMBL" id="RHZ33352.1"/>
    </source>
</evidence>
<dbReference type="SUPFAM" id="SSF51197">
    <property type="entry name" value="Clavaminate synthase-like"/>
    <property type="match status" value="1"/>
</dbReference>
<dbReference type="InterPro" id="IPR051821">
    <property type="entry name" value="Asp/Asn_beta-hydroxylase"/>
</dbReference>
<name>A0A397FQK6_APHAT</name>
<dbReference type="Proteomes" id="UP000266196">
    <property type="component" value="Unassembled WGS sequence"/>
</dbReference>
<evidence type="ECO:0000313" key="7">
    <source>
        <dbReference type="Proteomes" id="UP000266196"/>
    </source>
</evidence>
<evidence type="ECO:0000259" key="4">
    <source>
        <dbReference type="Pfam" id="PF05118"/>
    </source>
</evidence>
<dbReference type="EMBL" id="QUTB01006751">
    <property type="protein sequence ID" value="RHY48731.1"/>
    <property type="molecule type" value="Genomic_DNA"/>
</dbReference>
<dbReference type="EMBL" id="QUTE01006273">
    <property type="protein sequence ID" value="RHZ33352.1"/>
    <property type="molecule type" value="Genomic_DNA"/>
</dbReference>
<sequence>MGTRAKAALLRSALCLTTGMYEVTILLTLMPPLAKPRPSPTLFMFPGLTSAPFHNPRDFDWTRALEANVDTIRTEYLALKAHQKTSDYDVQGGQEHSLHQGQWDWFSYVTKGKKPNGASFEEHCPTTAALLSSIPGFMTSVPFAYAFFSSLQPGSSIKAHSAPCNIRLRCHFPLFVPPGCGIRVADQTRSWKEGECLILDDSYDHEVWHDGKNGERVVLLFDVWHPDLIVDERQALIDVSTNMIVPKLLRRGSVISPNIL</sequence>
<comment type="caution">
    <text evidence="6">The sequence shown here is derived from an EMBL/GenBank/DDBJ whole genome shotgun (WGS) entry which is preliminary data.</text>
</comment>
<dbReference type="VEuPathDB" id="FungiDB:H257_17415"/>
<dbReference type="PANTHER" id="PTHR46332:SF5">
    <property type="entry name" value="ASPARTATE BETA-HYDROXYLASE DOMAIN CONTAINING 2"/>
    <property type="match status" value="1"/>
</dbReference>
<comment type="similarity">
    <text evidence="1">Belongs to the aspartyl/asparaginyl beta-hydroxylase family.</text>
</comment>
<dbReference type="PANTHER" id="PTHR46332">
    <property type="entry name" value="ASPARTATE BETA-HYDROXYLASE DOMAIN-CONTAINING PROTEIN 2"/>
    <property type="match status" value="1"/>
</dbReference>
<evidence type="ECO:0000256" key="3">
    <source>
        <dbReference type="ARBA" id="ARBA00023002"/>
    </source>
</evidence>
<keyword evidence="3" id="KW-0560">Oxidoreductase</keyword>
<dbReference type="InterPro" id="IPR007803">
    <property type="entry name" value="Asp/Arg/Pro-Hydrxlase"/>
</dbReference>
<evidence type="ECO:0000313" key="5">
    <source>
        <dbReference type="EMBL" id="RHY48731.1"/>
    </source>
</evidence>
<keyword evidence="2" id="KW-0223">Dioxygenase</keyword>
<dbReference type="GO" id="GO:0051213">
    <property type="term" value="F:dioxygenase activity"/>
    <property type="evidence" value="ECO:0007669"/>
    <property type="project" value="UniProtKB-KW"/>
</dbReference>
<organism evidence="6 7">
    <name type="scientific">Aphanomyces astaci</name>
    <name type="common">Crayfish plague agent</name>
    <dbReference type="NCBI Taxonomy" id="112090"/>
    <lineage>
        <taxon>Eukaryota</taxon>
        <taxon>Sar</taxon>
        <taxon>Stramenopiles</taxon>
        <taxon>Oomycota</taxon>
        <taxon>Saprolegniomycetes</taxon>
        <taxon>Saprolegniales</taxon>
        <taxon>Verrucalvaceae</taxon>
        <taxon>Aphanomyces</taxon>
    </lineage>
</organism>
<proteinExistence type="inferred from homology"/>
<protein>
    <recommendedName>
        <fullName evidence="4">Aspartyl/asparaginy/proline hydroxylase domain-containing protein</fullName>
    </recommendedName>
</protein>
<dbReference type="Gene3D" id="2.60.120.330">
    <property type="entry name" value="B-lactam Antibiotic, Isopenicillin N Synthase, Chain"/>
    <property type="match status" value="1"/>
</dbReference>
<gene>
    <name evidence="6" type="ORF">DYB31_012224</name>
    <name evidence="5" type="ORF">DYB34_014232</name>
</gene>
<accession>A0A397FQK6</accession>
<feature type="domain" description="Aspartyl/asparaginy/proline hydroxylase" evidence="4">
    <location>
        <begin position="66"/>
        <end position="226"/>
    </location>
</feature>
<dbReference type="InterPro" id="IPR027443">
    <property type="entry name" value="IPNS-like_sf"/>
</dbReference>
<evidence type="ECO:0000256" key="2">
    <source>
        <dbReference type="ARBA" id="ARBA00022964"/>
    </source>
</evidence>
<evidence type="ECO:0000313" key="8">
    <source>
        <dbReference type="Proteomes" id="UP000283543"/>
    </source>
</evidence>
<dbReference type="GO" id="GO:0016020">
    <property type="term" value="C:membrane"/>
    <property type="evidence" value="ECO:0007669"/>
    <property type="project" value="TreeGrafter"/>
</dbReference>
<dbReference type="Proteomes" id="UP000283543">
    <property type="component" value="Unassembled WGS sequence"/>
</dbReference>
<evidence type="ECO:0000256" key="1">
    <source>
        <dbReference type="ARBA" id="ARBA00007730"/>
    </source>
</evidence>
<dbReference type="Pfam" id="PF05118">
    <property type="entry name" value="Asp_Arg_Hydrox"/>
    <property type="match status" value="1"/>
</dbReference>
<reference evidence="7 8" key="1">
    <citation type="submission" date="2018-08" db="EMBL/GenBank/DDBJ databases">
        <title>Aphanomyces genome sequencing and annotation.</title>
        <authorList>
            <person name="Minardi D."/>
            <person name="Oidtmann B."/>
            <person name="Van Der Giezen M."/>
            <person name="Studholme D.J."/>
        </authorList>
    </citation>
    <scope>NUCLEOTIDE SEQUENCE [LARGE SCALE GENOMIC DNA]</scope>
    <source>
        <strain evidence="6 7">197901</strain>
        <strain evidence="5 8">Si</strain>
    </source>
</reference>